<gene>
    <name evidence="2" type="ORF">EYF80_032638</name>
</gene>
<proteinExistence type="predicted"/>
<name>A0A4Z2GVL5_9TELE</name>
<sequence length="97" mass="10966">MHMPAGAHTPKKTPDEMICKVSVTQRGAPNYHYRHEDMRCGDLISQPPRRAWWVRGDKSEQMRIPPWSPDTGGDVEESSPQRQLEEPGVAEGRNDAS</sequence>
<reference evidence="2 3" key="1">
    <citation type="submission" date="2019-03" db="EMBL/GenBank/DDBJ databases">
        <title>First draft genome of Liparis tanakae, snailfish: a comprehensive survey of snailfish specific genes.</title>
        <authorList>
            <person name="Kim W."/>
            <person name="Song I."/>
            <person name="Jeong J.-H."/>
            <person name="Kim D."/>
            <person name="Kim S."/>
            <person name="Ryu S."/>
            <person name="Song J.Y."/>
            <person name="Lee S.K."/>
        </authorList>
    </citation>
    <scope>NUCLEOTIDE SEQUENCE [LARGE SCALE GENOMIC DNA]</scope>
    <source>
        <tissue evidence="2">Muscle</tissue>
    </source>
</reference>
<keyword evidence="3" id="KW-1185">Reference proteome</keyword>
<dbReference type="Proteomes" id="UP000314294">
    <property type="component" value="Unassembled WGS sequence"/>
</dbReference>
<accession>A0A4Z2GVL5</accession>
<evidence type="ECO:0000256" key="1">
    <source>
        <dbReference type="SAM" id="MobiDB-lite"/>
    </source>
</evidence>
<feature type="region of interest" description="Disordered" evidence="1">
    <location>
        <begin position="55"/>
        <end position="97"/>
    </location>
</feature>
<protein>
    <submittedName>
        <fullName evidence="2">Uncharacterized protein</fullName>
    </submittedName>
</protein>
<comment type="caution">
    <text evidence="2">The sequence shown here is derived from an EMBL/GenBank/DDBJ whole genome shotgun (WGS) entry which is preliminary data.</text>
</comment>
<organism evidence="2 3">
    <name type="scientific">Liparis tanakae</name>
    <name type="common">Tanaka's snailfish</name>
    <dbReference type="NCBI Taxonomy" id="230148"/>
    <lineage>
        <taxon>Eukaryota</taxon>
        <taxon>Metazoa</taxon>
        <taxon>Chordata</taxon>
        <taxon>Craniata</taxon>
        <taxon>Vertebrata</taxon>
        <taxon>Euteleostomi</taxon>
        <taxon>Actinopterygii</taxon>
        <taxon>Neopterygii</taxon>
        <taxon>Teleostei</taxon>
        <taxon>Neoteleostei</taxon>
        <taxon>Acanthomorphata</taxon>
        <taxon>Eupercaria</taxon>
        <taxon>Perciformes</taxon>
        <taxon>Cottioidei</taxon>
        <taxon>Cottales</taxon>
        <taxon>Liparidae</taxon>
        <taxon>Liparis</taxon>
    </lineage>
</organism>
<evidence type="ECO:0000313" key="2">
    <source>
        <dbReference type="EMBL" id="TNN57135.1"/>
    </source>
</evidence>
<dbReference type="EMBL" id="SRLO01000412">
    <property type="protein sequence ID" value="TNN57135.1"/>
    <property type="molecule type" value="Genomic_DNA"/>
</dbReference>
<dbReference type="AlphaFoldDB" id="A0A4Z2GVL5"/>
<evidence type="ECO:0000313" key="3">
    <source>
        <dbReference type="Proteomes" id="UP000314294"/>
    </source>
</evidence>